<dbReference type="EMBL" id="PYVU01000082">
    <property type="protein sequence ID" value="PTB95842.1"/>
    <property type="molecule type" value="Genomic_DNA"/>
</dbReference>
<keyword evidence="3" id="KW-0067">ATP-binding</keyword>
<dbReference type="InterPro" id="IPR036930">
    <property type="entry name" value="WGR_dom_sf"/>
</dbReference>
<dbReference type="InterPro" id="IPR027417">
    <property type="entry name" value="P-loop_NTPase"/>
</dbReference>
<dbReference type="InterPro" id="IPR049809">
    <property type="entry name" value="YehF/YfeS-like_WGR"/>
</dbReference>
<proteinExistence type="predicted"/>
<dbReference type="InterPro" id="IPR049468">
    <property type="entry name" value="Restrct_endonuc-II-like_dom"/>
</dbReference>
<dbReference type="InterPro" id="IPR041677">
    <property type="entry name" value="DNA2/NAM7_AAA_11"/>
</dbReference>
<dbReference type="InterPro" id="IPR047187">
    <property type="entry name" value="SF1_C_Upf1"/>
</dbReference>
<dbReference type="PROSITE" id="PS51977">
    <property type="entry name" value="WGR"/>
    <property type="match status" value="1"/>
</dbReference>
<dbReference type="SUPFAM" id="SSF142921">
    <property type="entry name" value="WGR domain-like"/>
    <property type="match status" value="1"/>
</dbReference>
<protein>
    <submittedName>
        <fullName evidence="3">DNA/RNA helicase</fullName>
    </submittedName>
</protein>
<dbReference type="SUPFAM" id="SSF52540">
    <property type="entry name" value="P-loop containing nucleoside triphosphate hydrolases"/>
    <property type="match status" value="1"/>
</dbReference>
<name>A0A2T4DPW4_9BACT</name>
<feature type="coiled-coil region" evidence="1">
    <location>
        <begin position="888"/>
        <end position="915"/>
    </location>
</feature>
<dbReference type="InterPro" id="IPR008893">
    <property type="entry name" value="WGR_domain"/>
</dbReference>
<dbReference type="Gene3D" id="3.40.50.300">
    <property type="entry name" value="P-loop containing nucleotide triphosphate hydrolases"/>
    <property type="match status" value="3"/>
</dbReference>
<accession>A0A2T4DPW4</accession>
<dbReference type="InterPro" id="IPR045055">
    <property type="entry name" value="DNA2/NAM7-like"/>
</dbReference>
<dbReference type="Pfam" id="PF18741">
    <property type="entry name" value="MTES_1575"/>
    <property type="match status" value="1"/>
</dbReference>
<dbReference type="Pfam" id="PF05406">
    <property type="entry name" value="WGR"/>
    <property type="match status" value="1"/>
</dbReference>
<reference evidence="3 4" key="1">
    <citation type="submission" date="2018-03" db="EMBL/GenBank/DDBJ databases">
        <title>Cross-interface Injection: A General Nanoliter Liquid Handling Method Applied to Single Cells Genome Amplification Automated Nanoliter Liquid Handling Applied to Single Cell Multiple Displacement Amplification.</title>
        <authorList>
            <person name="Yun J."/>
            <person name="Xu P."/>
            <person name="Xu J."/>
            <person name="Dai X."/>
            <person name="Wang Y."/>
            <person name="Zheng X."/>
            <person name="Cao C."/>
            <person name="Yi Q."/>
            <person name="Zhu Y."/>
            <person name="Wang L."/>
            <person name="Dong Z."/>
            <person name="Huang Y."/>
            <person name="Huang L."/>
            <person name="Du W."/>
        </authorList>
    </citation>
    <scope>NUCLEOTIDE SEQUENCE [LARGE SCALE GENOMIC DNA]</scope>
    <source>
        <strain evidence="3 4">Z-D1-2</strain>
    </source>
</reference>
<dbReference type="Pfam" id="PF13087">
    <property type="entry name" value="AAA_12"/>
    <property type="match status" value="1"/>
</dbReference>
<dbReference type="Proteomes" id="UP000240608">
    <property type="component" value="Unassembled WGS sequence"/>
</dbReference>
<dbReference type="InterPro" id="IPR025103">
    <property type="entry name" value="DUF4011"/>
</dbReference>
<dbReference type="PANTHER" id="PTHR10887:SF530">
    <property type="entry name" value="SUPERFAMILY I DNA HELICASES"/>
    <property type="match status" value="1"/>
</dbReference>
<keyword evidence="3" id="KW-0347">Helicase</keyword>
<evidence type="ECO:0000259" key="2">
    <source>
        <dbReference type="PROSITE" id="PS51977"/>
    </source>
</evidence>
<dbReference type="Pfam" id="PF13195">
    <property type="entry name" value="DUF4011"/>
    <property type="match status" value="1"/>
</dbReference>
<evidence type="ECO:0000313" key="3">
    <source>
        <dbReference type="EMBL" id="PTB95842.1"/>
    </source>
</evidence>
<gene>
    <name evidence="3" type="ORF">C9994_09980</name>
</gene>
<evidence type="ECO:0000313" key="4">
    <source>
        <dbReference type="Proteomes" id="UP000240608"/>
    </source>
</evidence>
<dbReference type="GO" id="GO:0004386">
    <property type="term" value="F:helicase activity"/>
    <property type="evidence" value="ECO:0007669"/>
    <property type="project" value="UniProtKB-KW"/>
</dbReference>
<keyword evidence="3" id="KW-0547">Nucleotide-binding</keyword>
<dbReference type="CDD" id="cd18808">
    <property type="entry name" value="SF1_C_Upf1"/>
    <property type="match status" value="1"/>
</dbReference>
<dbReference type="CDD" id="cd07996">
    <property type="entry name" value="WGR_MMR_like"/>
    <property type="match status" value="1"/>
</dbReference>
<dbReference type="Pfam" id="PF13086">
    <property type="entry name" value="AAA_11"/>
    <property type="match status" value="2"/>
</dbReference>
<keyword evidence="1" id="KW-0175">Coiled coil</keyword>
<sequence length="1819" mass="210476">MNDLNKTSQFFDLLEIVRDHGLIGSADFVAYVIHLLESAKKLHENKQVMHLTSPLCLDYHNGQLTYVGSPVDFKYATNPLFLKPVEHEAIDFAASVRSKTDLETSSVAYETTLIKNDEEDLTQPAYLKSYKSWEMELGHCDPLTDTFVIGLYLASLAYGLDFNEKDKLSRFVENRKGLCFLNKELHPTIHNVIFEMTQIYREDRTRNIEEAYIKLKNYRTYNPEHYVDLTTTEGFRSQDVSARSNWILARLKSRLFDISRRNKLLYFTDKESFLNLSVGSVPLLLDHNNIREEDLIFWNDKIKDKLISKRKLSLNNYLDIKNNRFIAPTLNQIRLTARKNKTEYGFSTMRVIVAFLHWYNFKQNPDEMITSPLLLLPAEVVVKKGVNERFELLVEDCEAMVNPILSFYLKDLYDITLPDYVDLSSTSIEDLIKSIEQQIAEGGTGITLEWRKKPRIQLIHSIAKKNFNLKNKNLRNRSSGMNLRSFNYSYASGSFQPLGLQIFDSRIKRKNNALEYVINEDLTPDENKAVSEKLRTLYTTREDGDVNPTVWQIDTCNITIGNFNYRKMSLVRDYNHIINETIEDEIFETLFSDKPKRTKELENKETSLQDNYPIISCDPTQSSAIELAGTGESYIIQGPPGTGKSQTITNLIADYVARDKKILFVCEKRAALDVVYHRLKNRSLDELCCLVHDSQADKKSFIMDLKETYEDFLKNDFDFNQIETKRGAIIKAIDTEVSKLTYFHDMMGNGDITPLQLYEILHATKGENDFPKGKDILRYPNYSEWKQHLTWIDEWFSTLKLNEMGDVIANHPFVNLSLDISEGDNPKARIQDVLNRATRLIDGFSESIDDLDENVDDFTILEWEEHIHVAVRVAGIFSKGKLEVFNSESEVARHLREAEEKVTQLEKSLNEIRQKNAHWVKKLSAQDIEAAISQWNSYQKSIFRFVNPSYYKLKKVINDNYNFSAHTVAPDINSVLSNLSLEYTLLKELNDQREAVVTNFGLDNYDLDTEWIKSKQNDKGSILEKWLKDDHNELIRNLNKFSDKFLSLTRDLRKLYGDSLDHTFKQFEVVLHNSEKALASLSAFLPFINKLADVSEEMKSCLTSKKWKRSDFEFYLAYKSLAEIYEKERQFAEIDEDGIRLSINRINSLFDKYYAANVEIIRAAIRQKFLNIIKVTESTSAQLTESGKKLKKTYLNSRRILENEFSKSMRYKSIRDLASSDANEIMTALKPVWLMSPLSVSDTMPIDPSLFDVVIFDEASQITVEEGVPALFRTKQTIIVGDEMQMPPTNFFNAINLQDDEDEELEDKIGITLDADSLLNQGTRKLSSVMLGWHYRSRHESLISFSNAAFYRRGLMTIPDNTIQSANIEAIPPVLDVEKPVDVSNILSRSISYHYLENGTYDKQRNKDESAYIANMVRELLKSKSRKSIGIVAFSKEQQSEIEETLDRFASYDPEFEALLEKEYQRMDEDQYNGLFVKNLENVQGDERDIIIMSVCYGYNHNGKMLMNFGPINRRGGEKRLNVIFSRAKMHMVVVTSITPIEIKNDYNEGANYFKKFLSYALHISNGKLNEANSILDSLNLTKNSAGEATERIISRQLKLALEQRGYKVDTSIGQFYFKCDLGIRDKKGERYNTGILIDHEEHYNNRNVLEQYCQRPQILNAFGWNVITVFSKDWLEKPERVLERIEQVIRGEAKEPEEVESLIELEEEQEKTFDYYTPVNSQPSKEEVKKLEVKPESEEKNKGLLKTELHFERLVYTEGNSNKYWQIAQEGTQLIVQFGRIGNHPQQNLKDFASPEKAGEEMQKMIHKKIAKGYKKSS</sequence>
<dbReference type="PANTHER" id="PTHR10887">
    <property type="entry name" value="DNA2/NAM7 HELICASE FAMILY"/>
    <property type="match status" value="1"/>
</dbReference>
<feature type="domain" description="WGR" evidence="2">
    <location>
        <begin position="1747"/>
        <end position="1819"/>
    </location>
</feature>
<evidence type="ECO:0000256" key="1">
    <source>
        <dbReference type="SAM" id="Coils"/>
    </source>
</evidence>
<keyword evidence="3" id="KW-0378">Hydrolase</keyword>
<dbReference type="Gene3D" id="2.20.140.10">
    <property type="entry name" value="WGR domain"/>
    <property type="match status" value="1"/>
</dbReference>
<dbReference type="SMART" id="SM00773">
    <property type="entry name" value="WGR"/>
    <property type="match status" value="1"/>
</dbReference>
<dbReference type="InterPro" id="IPR041679">
    <property type="entry name" value="DNA2/NAM7-like_C"/>
</dbReference>
<comment type="caution">
    <text evidence="3">The sequence shown here is derived from an EMBL/GenBank/DDBJ whole genome shotgun (WGS) entry which is preliminary data.</text>
</comment>
<organism evidence="3 4">
    <name type="scientific">Marivirga lumbricoides</name>
    <dbReference type="NCBI Taxonomy" id="1046115"/>
    <lineage>
        <taxon>Bacteria</taxon>
        <taxon>Pseudomonadati</taxon>
        <taxon>Bacteroidota</taxon>
        <taxon>Cytophagia</taxon>
        <taxon>Cytophagales</taxon>
        <taxon>Marivirgaceae</taxon>
        <taxon>Marivirga</taxon>
    </lineage>
</organism>